<evidence type="ECO:0000256" key="3">
    <source>
        <dbReference type="ARBA" id="ARBA00023211"/>
    </source>
</evidence>
<keyword evidence="4 6" id="KW-0413">Isomerase</keyword>
<feature type="binding site" evidence="6">
    <location>
        <position position="464"/>
    </location>
    <ligand>
        <name>Mn(2+)</name>
        <dbReference type="ChEBI" id="CHEBI:29035"/>
    </ligand>
</feature>
<comment type="pathway">
    <text evidence="6">Carbohydrate degradation; L-arabinose degradation via L-ribulose; D-xylulose 5-phosphate from L-arabinose (bacterial route): step 1/3.</text>
</comment>
<dbReference type="Pfam" id="PF11762">
    <property type="entry name" value="Arabinose_Iso_C"/>
    <property type="match status" value="1"/>
</dbReference>
<dbReference type="HAMAP" id="MF_00519">
    <property type="entry name" value="Arabinose_Isome"/>
    <property type="match status" value="1"/>
</dbReference>
<evidence type="ECO:0000259" key="8">
    <source>
        <dbReference type="Pfam" id="PF11762"/>
    </source>
</evidence>
<dbReference type="InterPro" id="IPR009015">
    <property type="entry name" value="Fucose_isomerase_N/cen_sf"/>
</dbReference>
<dbReference type="Gene3D" id="3.40.50.10940">
    <property type="match status" value="1"/>
</dbReference>
<dbReference type="InterPro" id="IPR024664">
    <property type="entry name" value="Ara_Isoase_C"/>
</dbReference>
<feature type="binding site" evidence="6">
    <location>
        <position position="348"/>
    </location>
    <ligand>
        <name>Mn(2+)</name>
        <dbReference type="ChEBI" id="CHEBI:29035"/>
    </ligand>
</feature>
<dbReference type="Pfam" id="PF24856">
    <property type="entry name" value="AraA_central"/>
    <property type="match status" value="1"/>
</dbReference>
<evidence type="ECO:0000256" key="2">
    <source>
        <dbReference type="ARBA" id="ARBA00022935"/>
    </source>
</evidence>
<gene>
    <name evidence="6" type="primary">araA</name>
    <name evidence="10" type="ORF">B0I21_10228</name>
</gene>
<dbReference type="NCBIfam" id="NF002795">
    <property type="entry name" value="PRK02929.1"/>
    <property type="match status" value="1"/>
</dbReference>
<evidence type="ECO:0000256" key="1">
    <source>
        <dbReference type="ARBA" id="ARBA00022723"/>
    </source>
</evidence>
<accession>A0A4R7D791</accession>
<feature type="domain" description="L-arabinose isomerase central" evidence="9">
    <location>
        <begin position="192"/>
        <end position="339"/>
    </location>
</feature>
<dbReference type="Proteomes" id="UP000294752">
    <property type="component" value="Unassembled WGS sequence"/>
</dbReference>
<comment type="catalytic activity">
    <reaction evidence="6">
        <text>beta-L-arabinopyranose = L-ribulose</text>
        <dbReference type="Rhea" id="RHEA:14821"/>
        <dbReference type="ChEBI" id="CHEBI:16880"/>
        <dbReference type="ChEBI" id="CHEBI:40886"/>
        <dbReference type="EC" id="5.3.1.4"/>
    </reaction>
</comment>
<feature type="binding site" evidence="6">
    <location>
        <position position="365"/>
    </location>
    <ligand>
        <name>Mn(2+)</name>
        <dbReference type="ChEBI" id="CHEBI:29035"/>
    </ligand>
</feature>
<name>A0A4R7D791_9SPHI</name>
<dbReference type="UniPathway" id="UPA00145">
    <property type="reaction ID" value="UER00565"/>
</dbReference>
<comment type="cofactor">
    <cofactor evidence="6">
        <name>Mn(2+)</name>
        <dbReference type="ChEBI" id="CHEBI:29035"/>
    </cofactor>
    <text evidence="6">Binds 1 Mn(2+) ion per subunit.</text>
</comment>
<dbReference type="PANTHER" id="PTHR38464">
    <property type="entry name" value="L-ARABINOSE ISOMERASE"/>
    <property type="match status" value="1"/>
</dbReference>
<keyword evidence="2 6" id="KW-0054">Arabinose catabolism</keyword>
<comment type="caution">
    <text evidence="10">The sequence shown here is derived from an EMBL/GenBank/DDBJ whole genome shotgun (WGS) entry which is preliminary data.</text>
</comment>
<evidence type="ECO:0000259" key="7">
    <source>
        <dbReference type="Pfam" id="PF02610"/>
    </source>
</evidence>
<feature type="domain" description="L-arabinose isomerase C-terminal" evidence="8">
    <location>
        <begin position="344"/>
        <end position="486"/>
    </location>
</feature>
<evidence type="ECO:0000256" key="4">
    <source>
        <dbReference type="ARBA" id="ARBA00023235"/>
    </source>
</evidence>
<dbReference type="GO" id="GO:0005829">
    <property type="term" value="C:cytosol"/>
    <property type="evidence" value="ECO:0007669"/>
    <property type="project" value="TreeGrafter"/>
</dbReference>
<dbReference type="InterPro" id="IPR055389">
    <property type="entry name" value="AraA_N"/>
</dbReference>
<feature type="binding site" evidence="6">
    <location>
        <position position="321"/>
    </location>
    <ligand>
        <name>Mn(2+)</name>
        <dbReference type="ChEBI" id="CHEBI:29035"/>
    </ligand>
</feature>
<organism evidence="10 11">
    <name type="scientific">Sphingobacterium paludis</name>
    <dbReference type="NCBI Taxonomy" id="1476465"/>
    <lineage>
        <taxon>Bacteria</taxon>
        <taxon>Pseudomonadati</taxon>
        <taxon>Bacteroidota</taxon>
        <taxon>Sphingobacteriia</taxon>
        <taxon>Sphingobacteriales</taxon>
        <taxon>Sphingobacteriaceae</taxon>
        <taxon>Sphingobacterium</taxon>
    </lineage>
</organism>
<dbReference type="InterPro" id="IPR055390">
    <property type="entry name" value="AraA_central"/>
</dbReference>
<dbReference type="Pfam" id="PF02610">
    <property type="entry name" value="AraA_N"/>
    <property type="match status" value="1"/>
</dbReference>
<evidence type="ECO:0000256" key="6">
    <source>
        <dbReference type="HAMAP-Rule" id="MF_00519"/>
    </source>
</evidence>
<dbReference type="SUPFAM" id="SSF50443">
    <property type="entry name" value="FucI/AraA C-terminal domain-like"/>
    <property type="match status" value="1"/>
</dbReference>
<keyword evidence="3 6" id="KW-0464">Manganese</keyword>
<dbReference type="SUPFAM" id="SSF53743">
    <property type="entry name" value="FucI/AraA N-terminal and middle domains"/>
    <property type="match status" value="1"/>
</dbReference>
<evidence type="ECO:0000256" key="5">
    <source>
        <dbReference type="ARBA" id="ARBA00023277"/>
    </source>
</evidence>
<dbReference type="PIRSF" id="PIRSF001478">
    <property type="entry name" value="L-ara_isomerase"/>
    <property type="match status" value="1"/>
</dbReference>
<evidence type="ECO:0000313" key="11">
    <source>
        <dbReference type="Proteomes" id="UP000294752"/>
    </source>
</evidence>
<dbReference type="GO" id="GO:0008733">
    <property type="term" value="F:L-arabinose isomerase activity"/>
    <property type="evidence" value="ECO:0007669"/>
    <property type="project" value="UniProtKB-UniRule"/>
</dbReference>
<evidence type="ECO:0000313" key="10">
    <source>
        <dbReference type="EMBL" id="TDS15715.1"/>
    </source>
</evidence>
<keyword evidence="11" id="KW-1185">Reference proteome</keyword>
<comment type="similarity">
    <text evidence="6">Belongs to the arabinose isomerase family.</text>
</comment>
<dbReference type="EC" id="5.3.1.4" evidence="6"/>
<sequence length="514" mass="57197">MQAAAHDQYNKTIQMSIDLKKLEVWFVTGSQDLYGEETLRQVAVHAEEIAQYLSSHEGIPVRVLYKPIVKNTDEIYNTIVEANTAKNCVGVITWMHTFSPAKMWIRGLKALQKPLLHLHTQYNRDIPWDSMDMDFMNLNQSAHGDREFGHIVSRLNIPRKVVTGYWKDEELIERINVWARAAAAWQDWQGAKFVRFGDNMRYVAVTDGDKVSAESQFGFSVNTYPIGDLVAVINAVSEAEIESLLKEYEESYTLAANVVEGGAQRDSLIEAAKIEIGLRKFLEAGNYKGFTDTFEDLHGMVQLPGLAVQRLMADGYGFAGEGDWKTPALVRACKVMGAGLPGASAFMEDYTYNFDPENAMVLGSHMLEVDAALAADKPSIEVHPLGIGGKADPARLVFNGISGAALNASLVDMGTRFRLIVNKVEGVPVEQELPKLPVARVLWKPLPDMKTGCSAWILAGGAHHTAYSLSLTPEYLEDFARIAGLEYVVIDENTTLTSLENQLKWNELYYLLKK</sequence>
<dbReference type="PANTHER" id="PTHR38464:SF1">
    <property type="entry name" value="L-ARABINOSE ISOMERASE"/>
    <property type="match status" value="1"/>
</dbReference>
<dbReference type="AlphaFoldDB" id="A0A4R7D791"/>
<dbReference type="InterPro" id="IPR038583">
    <property type="entry name" value="AraA_N_sf"/>
</dbReference>
<keyword evidence="5 6" id="KW-0119">Carbohydrate metabolism</keyword>
<proteinExistence type="inferred from homology"/>
<dbReference type="InterPro" id="IPR004216">
    <property type="entry name" value="Fuc/Ara_isomerase_C"/>
</dbReference>
<keyword evidence="1 6" id="KW-0479">Metal-binding</keyword>
<dbReference type="GO" id="GO:0030145">
    <property type="term" value="F:manganese ion binding"/>
    <property type="evidence" value="ECO:0007669"/>
    <property type="project" value="UniProtKB-UniRule"/>
</dbReference>
<comment type="function">
    <text evidence="6">Catalyzes the conversion of L-arabinose to L-ribulose.</text>
</comment>
<reference evidence="10 11" key="1">
    <citation type="submission" date="2019-03" db="EMBL/GenBank/DDBJ databases">
        <title>Genomic Encyclopedia of Type Strains, Phase III (KMG-III): the genomes of soil and plant-associated and newly described type strains.</title>
        <authorList>
            <person name="Whitman W."/>
        </authorList>
    </citation>
    <scope>NUCLEOTIDE SEQUENCE [LARGE SCALE GENOMIC DNA]</scope>
    <source>
        <strain evidence="10 11">CGMCC 1.12801</strain>
    </source>
</reference>
<dbReference type="EMBL" id="SNZV01000002">
    <property type="protein sequence ID" value="TDS15715.1"/>
    <property type="molecule type" value="Genomic_DNA"/>
</dbReference>
<feature type="domain" description="L-arabinose isomerase N-terminal" evidence="7">
    <location>
        <begin position="23"/>
        <end position="189"/>
    </location>
</feature>
<protein>
    <recommendedName>
        <fullName evidence="6">L-arabinose isomerase</fullName>
        <ecNumber evidence="6">5.3.1.4</ecNumber>
    </recommendedName>
</protein>
<dbReference type="CDD" id="cd03557">
    <property type="entry name" value="L-arabinose_isomerase"/>
    <property type="match status" value="1"/>
</dbReference>
<dbReference type="GO" id="GO:0019569">
    <property type="term" value="P:L-arabinose catabolic process to D-xylulose 5-phosphate"/>
    <property type="evidence" value="ECO:0007669"/>
    <property type="project" value="UniProtKB-UniRule"/>
</dbReference>
<evidence type="ECO:0000259" key="9">
    <source>
        <dbReference type="Pfam" id="PF24856"/>
    </source>
</evidence>
<dbReference type="InterPro" id="IPR003762">
    <property type="entry name" value="Lara_isomerase"/>
</dbReference>